<dbReference type="RefSeq" id="WP_017826293.1">
    <property type="nucleotide sequence ID" value="NZ_JACBCZ010000001.1"/>
</dbReference>
<gene>
    <name evidence="4" type="ORF">FC774_06740</name>
    <name evidence="5" type="ORF">FDB51_01860</name>
</gene>
<dbReference type="Proteomes" id="UP000473681">
    <property type="component" value="Unassembled WGS sequence"/>
</dbReference>
<dbReference type="InterPro" id="IPR004948">
    <property type="entry name" value="Nuc-triphosphatase_THEP1"/>
</dbReference>
<evidence type="ECO:0000256" key="2">
    <source>
        <dbReference type="ARBA" id="ARBA00022801"/>
    </source>
</evidence>
<evidence type="ECO:0000313" key="7">
    <source>
        <dbReference type="Proteomes" id="UP000476820"/>
    </source>
</evidence>
<keyword evidence="1" id="KW-0547">Nucleotide-binding</keyword>
<dbReference type="GO" id="GO:0017111">
    <property type="term" value="F:ribonucleoside triphosphate phosphatase activity"/>
    <property type="evidence" value="ECO:0007669"/>
    <property type="project" value="InterPro"/>
</dbReference>
<evidence type="ECO:0000313" key="4">
    <source>
        <dbReference type="EMBL" id="NFF87568.1"/>
    </source>
</evidence>
<keyword evidence="3" id="KW-0067">ATP-binding</keyword>
<dbReference type="GO" id="GO:0005524">
    <property type="term" value="F:ATP binding"/>
    <property type="evidence" value="ECO:0007669"/>
    <property type="project" value="UniProtKB-KW"/>
</dbReference>
<evidence type="ECO:0000313" key="6">
    <source>
        <dbReference type="Proteomes" id="UP000473681"/>
    </source>
</evidence>
<accession>A0A0C2SLN7</accession>
<dbReference type="EMBL" id="SWVK01000002">
    <property type="protein sequence ID" value="NFN33893.1"/>
    <property type="molecule type" value="Genomic_DNA"/>
</dbReference>
<dbReference type="PANTHER" id="PTHR43146:SF1">
    <property type="entry name" value="CANCER-RELATED NUCLEOSIDE-TRIPHOSPHATASE"/>
    <property type="match status" value="1"/>
</dbReference>
<organism evidence="4 7">
    <name type="scientific">Clostridium botulinum</name>
    <dbReference type="NCBI Taxonomy" id="1491"/>
    <lineage>
        <taxon>Bacteria</taxon>
        <taxon>Bacillati</taxon>
        <taxon>Bacillota</taxon>
        <taxon>Clostridia</taxon>
        <taxon>Eubacteriales</taxon>
        <taxon>Clostridiaceae</taxon>
        <taxon>Clostridium</taxon>
    </lineage>
</organism>
<dbReference type="OrthoDB" id="47144at2"/>
<comment type="caution">
    <text evidence="4">The sequence shown here is derived from an EMBL/GenBank/DDBJ whole genome shotgun (WGS) entry which is preliminary data.</text>
</comment>
<dbReference type="SUPFAM" id="SSF52540">
    <property type="entry name" value="P-loop containing nucleoside triphosphate hydrolases"/>
    <property type="match status" value="1"/>
</dbReference>
<reference evidence="6 7" key="1">
    <citation type="submission" date="2019-04" db="EMBL/GenBank/DDBJ databases">
        <title>Genome sequencing of Clostridium botulinum Groups I-IV and Clostridium butyricum.</title>
        <authorList>
            <person name="Brunt J."/>
            <person name="Van Vliet A.H.M."/>
            <person name="Stringer S.C."/>
            <person name="Carter A.T."/>
            <person name="Peck M.W."/>
        </authorList>
    </citation>
    <scope>NUCLEOTIDE SEQUENCE [LARGE SCALE GENOMIC DNA]</scope>
    <source>
        <strain evidence="4 7">1605</strain>
        <strain evidence="5 6">CB-K-33E</strain>
    </source>
</reference>
<evidence type="ECO:0000256" key="3">
    <source>
        <dbReference type="ARBA" id="ARBA00022840"/>
    </source>
</evidence>
<name>A0A0C2SLN7_CLOBO</name>
<evidence type="ECO:0000313" key="5">
    <source>
        <dbReference type="EMBL" id="NFN33893.1"/>
    </source>
</evidence>
<dbReference type="EMBL" id="SWOV01000013">
    <property type="protein sequence ID" value="NFF87568.1"/>
    <property type="molecule type" value="Genomic_DNA"/>
</dbReference>
<dbReference type="InterPro" id="IPR027417">
    <property type="entry name" value="P-loop_NTPase"/>
</dbReference>
<keyword evidence="2" id="KW-0378">Hydrolase</keyword>
<protein>
    <submittedName>
        <fullName evidence="4">Uncharacterized protein</fullName>
    </submittedName>
</protein>
<dbReference type="Pfam" id="PF03266">
    <property type="entry name" value="NTPase_1"/>
    <property type="match status" value="1"/>
</dbReference>
<proteinExistence type="predicted"/>
<dbReference type="PANTHER" id="PTHR43146">
    <property type="entry name" value="CANCER-RELATED NUCLEOSIDE-TRIPHOSPHATASE"/>
    <property type="match status" value="1"/>
</dbReference>
<dbReference type="Gene3D" id="3.40.50.300">
    <property type="entry name" value="P-loop containing nucleotide triphosphate hydrolases"/>
    <property type="match status" value="1"/>
</dbReference>
<sequence length="184" mass="21037">MYKNILITGKVQCGKSTLINKILNELTIPYTGYRTVPYYEKEEKAGYYIESVNLKSKLKEKISVNTSNISSPKCNVFVNGFDITGVDILNKSIEDKVSKIILLDEIGVLEKSSLKFIEEINNCLDSDKLVIGVLKKKDDEFLNGISEREDTFIVDIENSTEEERKIMKKQIVEYIESIFMCINN</sequence>
<dbReference type="Proteomes" id="UP000476820">
    <property type="component" value="Unassembled WGS sequence"/>
</dbReference>
<dbReference type="AlphaFoldDB" id="A0A0C2SLN7"/>
<evidence type="ECO:0000256" key="1">
    <source>
        <dbReference type="ARBA" id="ARBA00022741"/>
    </source>
</evidence>